<dbReference type="Pfam" id="PF05717">
    <property type="entry name" value="TnpB_IS66"/>
    <property type="match status" value="1"/>
</dbReference>
<proteinExistence type="predicted"/>
<evidence type="ECO:0000313" key="1">
    <source>
        <dbReference type="EMBL" id="MBO1323533.1"/>
    </source>
</evidence>
<reference evidence="1" key="1">
    <citation type="submission" date="2021-03" db="EMBL/GenBank/DDBJ databases">
        <authorList>
            <person name="Wang G."/>
        </authorList>
    </citation>
    <scope>NUCLEOTIDE SEQUENCE</scope>
    <source>
        <strain evidence="1">KCTC 12899</strain>
    </source>
</reference>
<dbReference type="RefSeq" id="WP_207863683.1">
    <property type="nucleotide sequence ID" value="NZ_JAFREP010000099.1"/>
</dbReference>
<organism evidence="1 2">
    <name type="scientific">Acanthopleuribacter pedis</name>
    <dbReference type="NCBI Taxonomy" id="442870"/>
    <lineage>
        <taxon>Bacteria</taxon>
        <taxon>Pseudomonadati</taxon>
        <taxon>Acidobacteriota</taxon>
        <taxon>Holophagae</taxon>
        <taxon>Acanthopleuribacterales</taxon>
        <taxon>Acanthopleuribacteraceae</taxon>
        <taxon>Acanthopleuribacter</taxon>
    </lineage>
</organism>
<protein>
    <submittedName>
        <fullName evidence="1">IS66 family insertion sequence element accessory protein TnpB</fullName>
    </submittedName>
</protein>
<evidence type="ECO:0000313" key="2">
    <source>
        <dbReference type="Proteomes" id="UP000664417"/>
    </source>
</evidence>
<comment type="caution">
    <text evidence="1">The sequence shown here is derived from an EMBL/GenBank/DDBJ whole genome shotgun (WGS) entry which is preliminary data.</text>
</comment>
<dbReference type="Proteomes" id="UP000664417">
    <property type="component" value="Unassembled WGS sequence"/>
</dbReference>
<sequence length="57" mass="6598">WDGSGLCLYYKRLEAGQFTNLWRRDSPSRLSTMELRLILEGARLEGKLPLTPAEFKL</sequence>
<dbReference type="AlphaFoldDB" id="A0A8J7U8F4"/>
<keyword evidence="2" id="KW-1185">Reference proteome</keyword>
<feature type="non-terminal residue" evidence="1">
    <location>
        <position position="1"/>
    </location>
</feature>
<gene>
    <name evidence="1" type="primary">tnpB</name>
    <name evidence="1" type="ORF">J3U88_34025</name>
</gene>
<accession>A0A8J7U8F4</accession>
<dbReference type="InterPro" id="IPR008878">
    <property type="entry name" value="Transposase_IS66_Orf2"/>
</dbReference>
<dbReference type="EMBL" id="JAFREP010000099">
    <property type="protein sequence ID" value="MBO1323533.1"/>
    <property type="molecule type" value="Genomic_DNA"/>
</dbReference>
<name>A0A8J7U8F4_9BACT</name>